<dbReference type="Gene3D" id="3.40.50.300">
    <property type="entry name" value="P-loop containing nucleotide triphosphate hydrolases"/>
    <property type="match status" value="1"/>
</dbReference>
<dbReference type="InterPro" id="IPR002197">
    <property type="entry name" value="HTH_Fis"/>
</dbReference>
<evidence type="ECO:0000259" key="8">
    <source>
        <dbReference type="PROSITE" id="PS50110"/>
    </source>
</evidence>
<dbReference type="Gene3D" id="1.10.10.60">
    <property type="entry name" value="Homeodomain-like"/>
    <property type="match status" value="1"/>
</dbReference>
<dbReference type="SUPFAM" id="SSF52540">
    <property type="entry name" value="P-loop containing nucleoside triphosphate hydrolases"/>
    <property type="match status" value="1"/>
</dbReference>
<dbReference type="PROSITE" id="PS00675">
    <property type="entry name" value="SIGMA54_INTERACT_1"/>
    <property type="match status" value="1"/>
</dbReference>
<dbReference type="SUPFAM" id="SSF46689">
    <property type="entry name" value="Homeodomain-like"/>
    <property type="match status" value="1"/>
</dbReference>
<dbReference type="CDD" id="cd00009">
    <property type="entry name" value="AAA"/>
    <property type="match status" value="1"/>
</dbReference>
<dbReference type="InterPro" id="IPR011006">
    <property type="entry name" value="CheY-like_superfamily"/>
</dbReference>
<evidence type="ECO:0000313" key="9">
    <source>
        <dbReference type="EMBL" id="OGC43023.1"/>
    </source>
</evidence>
<dbReference type="Pfam" id="PF02954">
    <property type="entry name" value="HTH_8"/>
    <property type="match status" value="1"/>
</dbReference>
<dbReference type="InterPro" id="IPR058031">
    <property type="entry name" value="AAA_lid_NorR"/>
</dbReference>
<keyword evidence="2" id="KW-0547">Nucleotide-binding</keyword>
<dbReference type="PROSITE" id="PS50110">
    <property type="entry name" value="RESPONSE_REGULATORY"/>
    <property type="match status" value="1"/>
</dbReference>
<keyword evidence="1 6" id="KW-0597">Phosphoprotein</keyword>
<gene>
    <name evidence="9" type="ORF">A2Y85_03065</name>
</gene>
<dbReference type="PANTHER" id="PTHR32071:SF17">
    <property type="entry name" value="TRANSCRIPTIONAL REGULATOR (NTRC FAMILY)"/>
    <property type="match status" value="1"/>
</dbReference>
<dbReference type="SUPFAM" id="SSF52172">
    <property type="entry name" value="CheY-like"/>
    <property type="match status" value="1"/>
</dbReference>
<dbReference type="InterPro" id="IPR003593">
    <property type="entry name" value="AAA+_ATPase"/>
</dbReference>
<proteinExistence type="predicted"/>
<evidence type="ECO:0000256" key="1">
    <source>
        <dbReference type="ARBA" id="ARBA00022553"/>
    </source>
</evidence>
<accession>A0A1F4UFK5</accession>
<dbReference type="FunFam" id="3.40.50.300:FF:000006">
    <property type="entry name" value="DNA-binding transcriptional regulator NtrC"/>
    <property type="match status" value="1"/>
</dbReference>
<evidence type="ECO:0000256" key="3">
    <source>
        <dbReference type="ARBA" id="ARBA00022840"/>
    </source>
</evidence>
<dbReference type="Proteomes" id="UP000177025">
    <property type="component" value="Unassembled WGS sequence"/>
</dbReference>
<dbReference type="CDD" id="cd17550">
    <property type="entry name" value="REC_NtrX-like"/>
    <property type="match status" value="1"/>
</dbReference>
<keyword evidence="5" id="KW-0804">Transcription</keyword>
<feature type="modified residue" description="4-aspartylphosphate" evidence="6">
    <location>
        <position position="52"/>
    </location>
</feature>
<name>A0A1F4UFK5_UNCW3</name>
<dbReference type="SMART" id="SM00382">
    <property type="entry name" value="AAA"/>
    <property type="match status" value="1"/>
</dbReference>
<dbReference type="SMART" id="SM00448">
    <property type="entry name" value="REC"/>
    <property type="match status" value="1"/>
</dbReference>
<dbReference type="GO" id="GO:0000160">
    <property type="term" value="P:phosphorelay signal transduction system"/>
    <property type="evidence" value="ECO:0007669"/>
    <property type="project" value="InterPro"/>
</dbReference>
<dbReference type="PROSITE" id="PS50045">
    <property type="entry name" value="SIGMA54_INTERACT_4"/>
    <property type="match status" value="1"/>
</dbReference>
<evidence type="ECO:0000256" key="6">
    <source>
        <dbReference type="PROSITE-ProRule" id="PRU00169"/>
    </source>
</evidence>
<dbReference type="InterPro" id="IPR001789">
    <property type="entry name" value="Sig_transdc_resp-reg_receiver"/>
</dbReference>
<organism evidence="9 10">
    <name type="scientific">candidate division WOR-3 bacterium RBG_13_43_14</name>
    <dbReference type="NCBI Taxonomy" id="1802590"/>
    <lineage>
        <taxon>Bacteria</taxon>
        <taxon>Bacteria division WOR-3</taxon>
    </lineage>
</organism>
<dbReference type="Pfam" id="PF25601">
    <property type="entry name" value="AAA_lid_14"/>
    <property type="match status" value="1"/>
</dbReference>
<evidence type="ECO:0000259" key="7">
    <source>
        <dbReference type="PROSITE" id="PS50045"/>
    </source>
</evidence>
<reference evidence="9 10" key="1">
    <citation type="journal article" date="2016" name="Nat. Commun.">
        <title>Thousands of microbial genomes shed light on interconnected biogeochemical processes in an aquifer system.</title>
        <authorList>
            <person name="Anantharaman K."/>
            <person name="Brown C.T."/>
            <person name="Hug L.A."/>
            <person name="Sharon I."/>
            <person name="Castelle C.J."/>
            <person name="Probst A.J."/>
            <person name="Thomas B.C."/>
            <person name="Singh A."/>
            <person name="Wilkins M.J."/>
            <person name="Karaoz U."/>
            <person name="Brodie E.L."/>
            <person name="Williams K.H."/>
            <person name="Hubbard S.S."/>
            <person name="Banfield J.F."/>
        </authorList>
    </citation>
    <scope>NUCLEOTIDE SEQUENCE [LARGE SCALE GENOMIC DNA]</scope>
</reference>
<dbReference type="Gene3D" id="3.40.50.2300">
    <property type="match status" value="1"/>
</dbReference>
<dbReference type="Pfam" id="PF00072">
    <property type="entry name" value="Response_reg"/>
    <property type="match status" value="1"/>
</dbReference>
<dbReference type="GO" id="GO:0005524">
    <property type="term" value="F:ATP binding"/>
    <property type="evidence" value="ECO:0007669"/>
    <property type="project" value="UniProtKB-KW"/>
</dbReference>
<dbReference type="FunFam" id="3.40.50.2300:FF:000018">
    <property type="entry name" value="DNA-binding transcriptional regulator NtrC"/>
    <property type="match status" value="1"/>
</dbReference>
<evidence type="ECO:0000256" key="5">
    <source>
        <dbReference type="ARBA" id="ARBA00023163"/>
    </source>
</evidence>
<dbReference type="GO" id="GO:0043565">
    <property type="term" value="F:sequence-specific DNA binding"/>
    <property type="evidence" value="ECO:0007669"/>
    <property type="project" value="InterPro"/>
</dbReference>
<keyword evidence="3" id="KW-0067">ATP-binding</keyword>
<sequence length="451" mass="51249">MAKILIIDDNENIRINLTGILNDEGHETVAAADGEQGLKLINESEYDAVLLDMKLPGIDGLEVLKQVKEKKPEIEIILISGHGTIADAVQAMKLGAYDFIEKPLSMDRVLIMINHALEKRNFTRQRKEWLQKEERRFQMIGKSPVMDKIWQEIKNVAGTKARVLILGESGTGKELVSYWIHRYSNRYSKPFIKVNCAAIPSELIESELFGYEKGAFTGAIQRRIGKFELAHRGTIFLDEIGDMSLATQAKVLRVIEDGEVLRLGCAMPVKVDVRIVSATNKDIAVETKKGNFRTDLLHRINVFQIYLPPLRERRADIPLLVEHILKEYSLENGTKLKTINKDALDYITTLSFSGNIRELKNIIERAIIISAAKEISLEDLKFSTTYGVKTEKDVFNHTQNLSDAKNELEKKYLKKQLELNGWNISKTAEKLGIQRSNLSRRIHQLDIEKGK</sequence>
<dbReference type="InterPro" id="IPR002078">
    <property type="entry name" value="Sigma_54_int"/>
</dbReference>
<dbReference type="GO" id="GO:0006355">
    <property type="term" value="P:regulation of DNA-templated transcription"/>
    <property type="evidence" value="ECO:0007669"/>
    <property type="project" value="InterPro"/>
</dbReference>
<dbReference type="InterPro" id="IPR009057">
    <property type="entry name" value="Homeodomain-like_sf"/>
</dbReference>
<dbReference type="AlphaFoldDB" id="A0A1F4UFK5"/>
<dbReference type="EMBL" id="MEUM01000040">
    <property type="protein sequence ID" value="OGC43023.1"/>
    <property type="molecule type" value="Genomic_DNA"/>
</dbReference>
<dbReference type="InterPro" id="IPR027417">
    <property type="entry name" value="P-loop_NTPase"/>
</dbReference>
<protein>
    <recommendedName>
        <fullName evidence="11">Fis family transcriptional regulator</fullName>
    </recommendedName>
</protein>
<dbReference type="PANTHER" id="PTHR32071">
    <property type="entry name" value="TRANSCRIPTIONAL REGULATORY PROTEIN"/>
    <property type="match status" value="1"/>
</dbReference>
<evidence type="ECO:0008006" key="11">
    <source>
        <dbReference type="Google" id="ProtNLM"/>
    </source>
</evidence>
<keyword evidence="4" id="KW-0805">Transcription regulation</keyword>
<feature type="domain" description="Response regulatory" evidence="8">
    <location>
        <begin position="3"/>
        <end position="117"/>
    </location>
</feature>
<dbReference type="PRINTS" id="PR01590">
    <property type="entry name" value="HTHFIS"/>
</dbReference>
<dbReference type="Pfam" id="PF00158">
    <property type="entry name" value="Sigma54_activat"/>
    <property type="match status" value="1"/>
</dbReference>
<feature type="domain" description="Sigma-54 factor interaction" evidence="7">
    <location>
        <begin position="139"/>
        <end position="368"/>
    </location>
</feature>
<dbReference type="Gene3D" id="1.10.8.60">
    <property type="match status" value="1"/>
</dbReference>
<dbReference type="InterPro" id="IPR025662">
    <property type="entry name" value="Sigma_54_int_dom_ATP-bd_1"/>
</dbReference>
<evidence type="ECO:0000313" key="10">
    <source>
        <dbReference type="Proteomes" id="UP000177025"/>
    </source>
</evidence>
<evidence type="ECO:0000256" key="2">
    <source>
        <dbReference type="ARBA" id="ARBA00022741"/>
    </source>
</evidence>
<evidence type="ECO:0000256" key="4">
    <source>
        <dbReference type="ARBA" id="ARBA00023015"/>
    </source>
</evidence>
<comment type="caution">
    <text evidence="9">The sequence shown here is derived from an EMBL/GenBank/DDBJ whole genome shotgun (WGS) entry which is preliminary data.</text>
</comment>